<keyword evidence="1" id="KW-0812">Transmembrane</keyword>
<accession>A0A6B8LWN3</accession>
<feature type="transmembrane region" description="Helical" evidence="1">
    <location>
        <begin position="94"/>
        <end position="116"/>
    </location>
</feature>
<organism evidence="2 3">
    <name type="scientific">Methylocystis parvus</name>
    <dbReference type="NCBI Taxonomy" id="134"/>
    <lineage>
        <taxon>Bacteria</taxon>
        <taxon>Pseudomonadati</taxon>
        <taxon>Pseudomonadota</taxon>
        <taxon>Alphaproteobacteria</taxon>
        <taxon>Hyphomicrobiales</taxon>
        <taxon>Methylocystaceae</taxon>
        <taxon>Methylocystis</taxon>
    </lineage>
</organism>
<sequence>MVPAETASRFSLSAAFVDEERRDKAAAELRRWGLDRFDTFSPFPAHEIDSLTPRVALAGGLLGFAGGFAMQVYANMIGYPLNIGGRPKLSWPSFVPIAFEIGIGLAVIAAIVAAFISAGLLKLHDPVDEADLMKRAMSDRWILALHAADGEALRRAREICLASGATEIEEAGP</sequence>
<dbReference type="InterPro" id="IPR021776">
    <property type="entry name" value="ActD"/>
</dbReference>
<dbReference type="Pfam" id="PF11821">
    <property type="entry name" value="ActD"/>
    <property type="match status" value="1"/>
</dbReference>
<dbReference type="KEGG" id="mpar:F7D14_04340"/>
<feature type="transmembrane region" description="Helical" evidence="1">
    <location>
        <begin position="55"/>
        <end position="74"/>
    </location>
</feature>
<dbReference type="AlphaFoldDB" id="A0A6B8LWN3"/>
<reference evidence="2 3" key="1">
    <citation type="submission" date="2019-09" db="EMBL/GenBank/DDBJ databases">
        <title>Isolation and complete genome sequencing of Methylocystis species.</title>
        <authorList>
            <person name="Rumah B.L."/>
            <person name="Stead C.E."/>
            <person name="Stevens B.C."/>
            <person name="Minton N.P."/>
            <person name="Grosse-Honebrink A."/>
            <person name="Zhang Y."/>
        </authorList>
    </citation>
    <scope>NUCLEOTIDE SEQUENCE [LARGE SCALE GENOMIC DNA]</scope>
    <source>
        <strain evidence="2 3">BRCS2</strain>
    </source>
</reference>
<dbReference type="Proteomes" id="UP000422569">
    <property type="component" value="Chromosome"/>
</dbReference>
<keyword evidence="3" id="KW-1185">Reference proteome</keyword>
<evidence type="ECO:0000256" key="1">
    <source>
        <dbReference type="SAM" id="Phobius"/>
    </source>
</evidence>
<evidence type="ECO:0000313" key="2">
    <source>
        <dbReference type="EMBL" id="QGM96777.1"/>
    </source>
</evidence>
<proteinExistence type="predicted"/>
<dbReference type="PANTHER" id="PTHR40394:SF2">
    <property type="entry name" value="QUINOL:CYTOCHROME C OXIDOREDUCTASE MEMBRANE PROTEIN"/>
    <property type="match status" value="1"/>
</dbReference>
<keyword evidence="1" id="KW-1133">Transmembrane helix</keyword>
<name>A0A6B8LWN3_9HYPH</name>
<dbReference type="EMBL" id="CP044331">
    <property type="protein sequence ID" value="QGM96777.1"/>
    <property type="molecule type" value="Genomic_DNA"/>
</dbReference>
<dbReference type="RefSeq" id="WP_016919652.1">
    <property type="nucleotide sequence ID" value="NZ_CP044331.1"/>
</dbReference>
<gene>
    <name evidence="2" type="ORF">F7D14_04340</name>
</gene>
<keyword evidence="1" id="KW-0472">Membrane</keyword>
<dbReference type="PANTHER" id="PTHR40394">
    <property type="entry name" value="LIPOPROTEIN-RELATED"/>
    <property type="match status" value="1"/>
</dbReference>
<evidence type="ECO:0000313" key="3">
    <source>
        <dbReference type="Proteomes" id="UP000422569"/>
    </source>
</evidence>
<protein>
    <submittedName>
        <fullName evidence="2">DUF3341 domain-containing protein</fullName>
    </submittedName>
</protein>